<comment type="caution">
    <text evidence="3">The sequence shown here is derived from an EMBL/GenBank/DDBJ whole genome shotgun (WGS) entry which is preliminary data.</text>
</comment>
<sequence length="245" mass="25418">MKLLKNIVRVLALASLSLPLTPLTTAKAAEATPITVSSTDPSTEAASDGTITDSKTSTVNVTVLSGILTLDAVPDFNFGNISLGSTVKLKSNVATGSAEDGNSKGLLQVTDSRNLTAKEDIPGFTLTAKMSPLVSQDSQTSLDAILDLNPVPLLDADNNNVSSSSSNLFTKSASLDSSKTGTTSTVINLDKGSYNPGVVKANFNTPDSASMTLPKDSNINYDKSSKDMNAVVTWTLTAKPTVTTN</sequence>
<feature type="domain" description="WxL" evidence="2">
    <location>
        <begin position="38"/>
        <end position="240"/>
    </location>
</feature>
<gene>
    <name evidence="3" type="ORF">H9820_02885</name>
</gene>
<feature type="chain" id="PRO_5039138400" evidence="1">
    <location>
        <begin position="29"/>
        <end position="245"/>
    </location>
</feature>
<feature type="signal peptide" evidence="1">
    <location>
        <begin position="1"/>
        <end position="28"/>
    </location>
</feature>
<dbReference type="Proteomes" id="UP000824013">
    <property type="component" value="Unassembled WGS sequence"/>
</dbReference>
<organism evidence="3 4">
    <name type="scientific">Candidatus Companilactobacillus pullicola</name>
    <dbReference type="NCBI Taxonomy" id="2838523"/>
    <lineage>
        <taxon>Bacteria</taxon>
        <taxon>Bacillati</taxon>
        <taxon>Bacillota</taxon>
        <taxon>Bacilli</taxon>
        <taxon>Lactobacillales</taxon>
        <taxon>Lactobacillaceae</taxon>
        <taxon>Companilactobacillus</taxon>
    </lineage>
</organism>
<proteinExistence type="predicted"/>
<protein>
    <submittedName>
        <fullName evidence="3">WxL domain-containing protein</fullName>
    </submittedName>
</protein>
<dbReference type="EMBL" id="DXCM01000023">
    <property type="protein sequence ID" value="HIY91875.1"/>
    <property type="molecule type" value="Genomic_DNA"/>
</dbReference>
<keyword evidence="1" id="KW-0732">Signal</keyword>
<accession>A0A9D2CMG1</accession>
<evidence type="ECO:0000313" key="3">
    <source>
        <dbReference type="EMBL" id="HIY91875.1"/>
    </source>
</evidence>
<evidence type="ECO:0000313" key="4">
    <source>
        <dbReference type="Proteomes" id="UP000824013"/>
    </source>
</evidence>
<reference evidence="3" key="1">
    <citation type="journal article" date="2021" name="PeerJ">
        <title>Extensive microbial diversity within the chicken gut microbiome revealed by metagenomics and culture.</title>
        <authorList>
            <person name="Gilroy R."/>
            <person name="Ravi A."/>
            <person name="Getino M."/>
            <person name="Pursley I."/>
            <person name="Horton D.L."/>
            <person name="Alikhan N.F."/>
            <person name="Baker D."/>
            <person name="Gharbi K."/>
            <person name="Hall N."/>
            <person name="Watson M."/>
            <person name="Adriaenssens E.M."/>
            <person name="Foster-Nyarko E."/>
            <person name="Jarju S."/>
            <person name="Secka A."/>
            <person name="Antonio M."/>
            <person name="Oren A."/>
            <person name="Chaudhuri R.R."/>
            <person name="La Ragione R."/>
            <person name="Hildebrand F."/>
            <person name="Pallen M.J."/>
        </authorList>
    </citation>
    <scope>NUCLEOTIDE SEQUENCE</scope>
    <source>
        <strain evidence="3">3204</strain>
    </source>
</reference>
<evidence type="ECO:0000259" key="2">
    <source>
        <dbReference type="Pfam" id="PF13731"/>
    </source>
</evidence>
<dbReference type="InterPro" id="IPR027994">
    <property type="entry name" value="WxL_dom"/>
</dbReference>
<reference evidence="3" key="2">
    <citation type="submission" date="2021-04" db="EMBL/GenBank/DDBJ databases">
        <authorList>
            <person name="Gilroy R."/>
        </authorList>
    </citation>
    <scope>NUCLEOTIDE SEQUENCE</scope>
    <source>
        <strain evidence="3">3204</strain>
    </source>
</reference>
<dbReference type="AlphaFoldDB" id="A0A9D2CMG1"/>
<dbReference type="Pfam" id="PF13731">
    <property type="entry name" value="WxL"/>
    <property type="match status" value="1"/>
</dbReference>
<evidence type="ECO:0000256" key="1">
    <source>
        <dbReference type="SAM" id="SignalP"/>
    </source>
</evidence>
<name>A0A9D2CMG1_9LACO</name>